<dbReference type="OrthoDB" id="9771846at2"/>
<sequence length="242" mass="27516">MKRSIISISVNEGTREEYVSRINEDISAGIRGYCCFSNVHMLIEAYDDPAFAEVVNSARYAFPDGFPVARSFKILHGVRQERIAGMDFFPHFLGVSDARKYKVALIGSTPEILQQAKEKIADEFPGVTLTHLISPPFGQPWDNSTYIEQLNSSGTQVVFVALGCPKQEKWMYDHSSQIQAMLFGIGGALPTYVGAVGRAPAFMRNNGLEWLYRLIKEPRRMFRRYLYTNTKFLWLLLRESVK</sequence>
<dbReference type="Pfam" id="PF03808">
    <property type="entry name" value="Glyco_tran_WecG"/>
    <property type="match status" value="1"/>
</dbReference>
<name>A0A1I6G2E0_9FLAO</name>
<organism evidence="3 4">
    <name type="scientific">Robiginitalea myxolifaciens</name>
    <dbReference type="NCBI Taxonomy" id="400055"/>
    <lineage>
        <taxon>Bacteria</taxon>
        <taxon>Pseudomonadati</taxon>
        <taxon>Bacteroidota</taxon>
        <taxon>Flavobacteriia</taxon>
        <taxon>Flavobacteriales</taxon>
        <taxon>Flavobacteriaceae</taxon>
        <taxon>Robiginitalea</taxon>
    </lineage>
</organism>
<dbReference type="STRING" id="400055.SAMN04490243_1128"/>
<dbReference type="PANTHER" id="PTHR34136:SF1">
    <property type="entry name" value="UDP-N-ACETYL-D-MANNOSAMINURONIC ACID TRANSFERASE"/>
    <property type="match status" value="1"/>
</dbReference>
<dbReference type="GO" id="GO:0016758">
    <property type="term" value="F:hexosyltransferase activity"/>
    <property type="evidence" value="ECO:0007669"/>
    <property type="project" value="TreeGrafter"/>
</dbReference>
<evidence type="ECO:0000256" key="1">
    <source>
        <dbReference type="ARBA" id="ARBA00022676"/>
    </source>
</evidence>
<evidence type="ECO:0000313" key="3">
    <source>
        <dbReference type="EMBL" id="SFR36383.1"/>
    </source>
</evidence>
<evidence type="ECO:0000256" key="2">
    <source>
        <dbReference type="ARBA" id="ARBA00022679"/>
    </source>
</evidence>
<dbReference type="PANTHER" id="PTHR34136">
    <property type="match status" value="1"/>
</dbReference>
<dbReference type="AlphaFoldDB" id="A0A1I6G2E0"/>
<evidence type="ECO:0000313" key="4">
    <source>
        <dbReference type="Proteomes" id="UP000199534"/>
    </source>
</evidence>
<dbReference type="InterPro" id="IPR004629">
    <property type="entry name" value="WecG_TagA_CpsF"/>
</dbReference>
<keyword evidence="1" id="KW-0328">Glycosyltransferase</keyword>
<dbReference type="NCBIfam" id="TIGR00696">
    <property type="entry name" value="wecG_tagA_cpsF"/>
    <property type="match status" value="1"/>
</dbReference>
<dbReference type="EMBL" id="FOYQ01000001">
    <property type="protein sequence ID" value="SFR36383.1"/>
    <property type="molecule type" value="Genomic_DNA"/>
</dbReference>
<protein>
    <submittedName>
        <fullName evidence="3">N-acetylglucosaminyldiphosphoundecaprenol N-acetyl-beta-D-mannosaminyltransferase</fullName>
    </submittedName>
</protein>
<dbReference type="CDD" id="cd06533">
    <property type="entry name" value="Glyco_transf_WecG_TagA"/>
    <property type="match status" value="1"/>
</dbReference>
<keyword evidence="2 3" id="KW-0808">Transferase</keyword>
<gene>
    <name evidence="3" type="ORF">SAMN04490243_1128</name>
</gene>
<dbReference type="Proteomes" id="UP000199534">
    <property type="component" value="Unassembled WGS sequence"/>
</dbReference>
<reference evidence="3 4" key="1">
    <citation type="submission" date="2016-10" db="EMBL/GenBank/DDBJ databases">
        <authorList>
            <person name="de Groot N.N."/>
        </authorList>
    </citation>
    <scope>NUCLEOTIDE SEQUENCE [LARGE SCALE GENOMIC DNA]</scope>
    <source>
        <strain evidence="3 4">DSM 21019</strain>
    </source>
</reference>
<accession>A0A1I6G2E0</accession>
<keyword evidence="4" id="KW-1185">Reference proteome</keyword>
<proteinExistence type="predicted"/>
<dbReference type="RefSeq" id="WP_092981360.1">
    <property type="nucleotide sequence ID" value="NZ_FOYQ01000001.1"/>
</dbReference>